<dbReference type="GO" id="GO:0003723">
    <property type="term" value="F:RNA binding"/>
    <property type="evidence" value="ECO:0007669"/>
    <property type="project" value="InterPro"/>
</dbReference>
<proteinExistence type="predicted"/>
<dbReference type="PROSITE" id="PS01129">
    <property type="entry name" value="PSI_RLU"/>
    <property type="match status" value="1"/>
</dbReference>
<dbReference type="InterPro" id="IPR006224">
    <property type="entry name" value="PsdUridine_synth_RluA-like_CS"/>
</dbReference>
<protein>
    <submittedName>
        <fullName evidence="3">tRNA pseudouridine32 synthase / 23S rRNA pseudouridine746 synthase</fullName>
    </submittedName>
</protein>
<dbReference type="GO" id="GO:0140098">
    <property type="term" value="F:catalytic activity, acting on RNA"/>
    <property type="evidence" value="ECO:0007669"/>
    <property type="project" value="UniProtKB-ARBA"/>
</dbReference>
<keyword evidence="1" id="KW-0175">Coiled coil</keyword>
<dbReference type="InterPro" id="IPR050188">
    <property type="entry name" value="RluA_PseudoU_synthase"/>
</dbReference>
<dbReference type="InterPro" id="IPR006145">
    <property type="entry name" value="PsdUridine_synth_RsuA/RluA"/>
</dbReference>
<comment type="caution">
    <text evidence="3">The sequence shown here is derived from an EMBL/GenBank/DDBJ whole genome shotgun (WGS) entry which is preliminary data.</text>
</comment>
<keyword evidence="4" id="KW-1185">Reference proteome</keyword>
<dbReference type="OrthoDB" id="9807829at2"/>
<evidence type="ECO:0000313" key="4">
    <source>
        <dbReference type="Proteomes" id="UP000237662"/>
    </source>
</evidence>
<sequence>MANPTDVLHPLPPGTESTPLPDRFTFPFYYRPHTLAVAAAEDLQAHLRSDKSWDADFGLDADGTGRQGKMFGVLVVAHGDEELSYLAAYSGKLADSNHLPGFVPPVYDLLDERGFYRSGESEINAVTLELEALQANPAYIRAKQLLETTRLEAEQELQRERQLVKAGKQRRREAREAAADLSPTELEALEKRLAAESIRQSYGLKDLKRALEHRVQLAEEDVSRYEIAISRTEKRRREMSAALQDRIFTEYAFLNAEGQTRGLGSIFSETVFGVPPAGAGECAAPKLLQYAFIHGLRPIALAEFWWGQSPGSEIRQHGHYYPACKGKCEPILSHMLQGLEVDENPLLVNPARGKTLRIVYEDDDLLVIDKPHEFLSVPGKHIQDSVYQRIRGQYPEATGPLVVHRLDMSTSGLLLVTKRKEVHKQLQRQFFRRSVEKRYQALVVGAVAGTEGFIDLPLRGDLDDRPRQIVCSDHGKAARTRWKVVEATGGNTRVDLWPVTGRTHQLRVHCAHPEGLGAAIVGDDLYGQPDDRLCLHAAWIAFVHPTSRERMAFESSVPF</sequence>
<name>A0A2S6I5V8_9BACT</name>
<feature type="coiled-coil region" evidence="1">
    <location>
        <begin position="116"/>
        <end position="170"/>
    </location>
</feature>
<dbReference type="PANTHER" id="PTHR21600">
    <property type="entry name" value="MITOCHONDRIAL RNA PSEUDOURIDINE SYNTHASE"/>
    <property type="match status" value="1"/>
</dbReference>
<dbReference type="Pfam" id="PF00849">
    <property type="entry name" value="PseudoU_synth_2"/>
    <property type="match status" value="1"/>
</dbReference>
<dbReference type="Proteomes" id="UP000237662">
    <property type="component" value="Unassembled WGS sequence"/>
</dbReference>
<evidence type="ECO:0000256" key="1">
    <source>
        <dbReference type="SAM" id="Coils"/>
    </source>
</evidence>
<dbReference type="Gene3D" id="3.30.2350.10">
    <property type="entry name" value="Pseudouridine synthase"/>
    <property type="match status" value="1"/>
</dbReference>
<dbReference type="PANTHER" id="PTHR21600:SF89">
    <property type="entry name" value="RIBOSOMAL LARGE SUBUNIT PSEUDOURIDINE SYNTHASE A"/>
    <property type="match status" value="1"/>
</dbReference>
<dbReference type="InterPro" id="IPR020103">
    <property type="entry name" value="PsdUridine_synth_cat_dom_sf"/>
</dbReference>
<organism evidence="3 4">
    <name type="scientific">Neolewinella xylanilytica</name>
    <dbReference type="NCBI Taxonomy" id="1514080"/>
    <lineage>
        <taxon>Bacteria</taxon>
        <taxon>Pseudomonadati</taxon>
        <taxon>Bacteroidota</taxon>
        <taxon>Saprospiria</taxon>
        <taxon>Saprospirales</taxon>
        <taxon>Lewinellaceae</taxon>
        <taxon>Neolewinella</taxon>
    </lineage>
</organism>
<dbReference type="EMBL" id="PTJC01000006">
    <property type="protein sequence ID" value="PPK86535.1"/>
    <property type="molecule type" value="Genomic_DNA"/>
</dbReference>
<feature type="domain" description="Pseudouridine synthase RsuA/RluA-like" evidence="2">
    <location>
        <begin position="364"/>
        <end position="512"/>
    </location>
</feature>
<accession>A0A2S6I5V8</accession>
<evidence type="ECO:0000313" key="3">
    <source>
        <dbReference type="EMBL" id="PPK86535.1"/>
    </source>
</evidence>
<dbReference type="CDD" id="cd02869">
    <property type="entry name" value="PseudoU_synth_RluA_like"/>
    <property type="match status" value="1"/>
</dbReference>
<dbReference type="GO" id="GO:0009982">
    <property type="term" value="F:pseudouridine synthase activity"/>
    <property type="evidence" value="ECO:0007669"/>
    <property type="project" value="InterPro"/>
</dbReference>
<dbReference type="RefSeq" id="WP_104420963.1">
    <property type="nucleotide sequence ID" value="NZ_PTJC01000006.1"/>
</dbReference>
<dbReference type="GO" id="GO:0000455">
    <property type="term" value="P:enzyme-directed rRNA pseudouridine synthesis"/>
    <property type="evidence" value="ECO:0007669"/>
    <property type="project" value="TreeGrafter"/>
</dbReference>
<evidence type="ECO:0000259" key="2">
    <source>
        <dbReference type="Pfam" id="PF00849"/>
    </source>
</evidence>
<dbReference type="SUPFAM" id="SSF55120">
    <property type="entry name" value="Pseudouridine synthase"/>
    <property type="match status" value="1"/>
</dbReference>
<dbReference type="AlphaFoldDB" id="A0A2S6I5V8"/>
<reference evidence="3 4" key="1">
    <citation type="submission" date="2018-02" db="EMBL/GenBank/DDBJ databases">
        <title>Genomic Encyclopedia of Archaeal and Bacterial Type Strains, Phase II (KMG-II): from individual species to whole genera.</title>
        <authorList>
            <person name="Goeker M."/>
        </authorList>
    </citation>
    <scope>NUCLEOTIDE SEQUENCE [LARGE SCALE GENOMIC DNA]</scope>
    <source>
        <strain evidence="3 4">DSM 29526</strain>
    </source>
</reference>
<gene>
    <name evidence="3" type="ORF">CLV84_3466</name>
</gene>
<feature type="coiled-coil region" evidence="1">
    <location>
        <begin position="208"/>
        <end position="235"/>
    </location>
</feature>